<dbReference type="InterPro" id="IPR008948">
    <property type="entry name" value="L-Aspartase-like"/>
</dbReference>
<dbReference type="EMBL" id="CP038469">
    <property type="protein sequence ID" value="QBX79450.1"/>
    <property type="molecule type" value="Genomic_DNA"/>
</dbReference>
<proteinExistence type="predicted"/>
<dbReference type="SUPFAM" id="SSF48557">
    <property type="entry name" value="L-aspartase-like"/>
    <property type="match status" value="1"/>
</dbReference>
<gene>
    <name evidence="1" type="ORF">E4Z61_03380</name>
</gene>
<reference evidence="1 2" key="1">
    <citation type="submission" date="2019-03" db="EMBL/GenBank/DDBJ databases">
        <title>Complete genome sequence of Citrobacter sp. SNU WT2 isolated from diseased rainbow trout.</title>
        <authorList>
            <person name="Oh W.T."/>
            <person name="Park S.C."/>
        </authorList>
    </citation>
    <scope>NUCLEOTIDE SEQUENCE [LARGE SCALE GENOMIC DNA]</scope>
    <source>
        <strain evidence="1 2">SNU WT2</strain>
    </source>
</reference>
<sequence length="104" mass="11739">MAADYILEQQMEEIEEQRKDFIAETAATFVIVNGIDRSSAIDAVKKALDLREEYQNDIGVCIPGDEDEADQWLTPETQLPSLPENSKQRSQIAAVAKELREELD</sequence>
<dbReference type="Proteomes" id="UP000296284">
    <property type="component" value="Chromosome"/>
</dbReference>
<name>A0ABX5SZ71_9ENTR</name>
<keyword evidence="2" id="KW-1185">Reference proteome</keyword>
<protein>
    <submittedName>
        <fullName evidence="1">Uncharacterized protein</fullName>
    </submittedName>
</protein>
<dbReference type="RefSeq" id="WP_135321531.1">
    <property type="nucleotide sequence ID" value="NZ_CP038469.1"/>
</dbReference>
<evidence type="ECO:0000313" key="1">
    <source>
        <dbReference type="EMBL" id="QBX79450.1"/>
    </source>
</evidence>
<organism evidence="1 2">
    <name type="scientific">Citrobacter tructae</name>
    <dbReference type="NCBI Taxonomy" id="2562449"/>
    <lineage>
        <taxon>Bacteria</taxon>
        <taxon>Pseudomonadati</taxon>
        <taxon>Pseudomonadota</taxon>
        <taxon>Gammaproteobacteria</taxon>
        <taxon>Enterobacterales</taxon>
        <taxon>Enterobacteriaceae</taxon>
        <taxon>Citrobacter</taxon>
    </lineage>
</organism>
<accession>A0ABX5SZ71</accession>
<evidence type="ECO:0000313" key="2">
    <source>
        <dbReference type="Proteomes" id="UP000296284"/>
    </source>
</evidence>